<dbReference type="RefSeq" id="WP_161073898.1">
    <property type="nucleotide sequence ID" value="NZ_CP086370.1"/>
</dbReference>
<dbReference type="EMBL" id="WWCU01000025">
    <property type="protein sequence ID" value="MYN09597.1"/>
    <property type="molecule type" value="Genomic_DNA"/>
</dbReference>
<gene>
    <name evidence="1" type="ORF">GTP77_19925</name>
</gene>
<sequence>MTLSAPQITLTLAELAARWNMSTRELLELSLPEPLPVYFYFDGLVFDFGDKWLRANGDVKDAQDLEAHQQHLSALDIDLQRQTLHKQGLLKLSQWEEAMSDVELQRQHAEAERLRKETTRLSTLLKERSEERQRHVRNGLLRAAPRTLHELARNGSARFPQFAFLPARPDQPSDRLLVALEDGFPVQQLLTEADLVVAMQDVTAAEAARPGLAPAA</sequence>
<proteinExistence type="predicted"/>
<comment type="caution">
    <text evidence="1">The sequence shown here is derived from an EMBL/GenBank/DDBJ whole genome shotgun (WGS) entry which is preliminary data.</text>
</comment>
<keyword evidence="2" id="KW-1185">Reference proteome</keyword>
<evidence type="ECO:0000313" key="2">
    <source>
        <dbReference type="Proteomes" id="UP000450676"/>
    </source>
</evidence>
<accession>A0A7X4KNW3</accession>
<protein>
    <submittedName>
        <fullName evidence="1">Uncharacterized protein</fullName>
    </submittedName>
</protein>
<dbReference type="Proteomes" id="UP000450676">
    <property type="component" value="Unassembled WGS sequence"/>
</dbReference>
<reference evidence="1 2" key="1">
    <citation type="submission" date="2019-12" db="EMBL/GenBank/DDBJ databases">
        <title>Novel species isolated from a subtropical stream in China.</title>
        <authorList>
            <person name="Lu H."/>
        </authorList>
    </citation>
    <scope>NUCLEOTIDE SEQUENCE [LARGE SCALE GENOMIC DNA]</scope>
    <source>
        <strain evidence="1 2">FT127W</strain>
    </source>
</reference>
<dbReference type="AlphaFoldDB" id="A0A7X4KNW3"/>
<name>A0A7X4KNW3_9BURK</name>
<evidence type="ECO:0000313" key="1">
    <source>
        <dbReference type="EMBL" id="MYN09597.1"/>
    </source>
</evidence>
<organism evidence="1 2">
    <name type="scientific">Pseudoduganella aquatica</name>
    <dbReference type="NCBI Taxonomy" id="2660641"/>
    <lineage>
        <taxon>Bacteria</taxon>
        <taxon>Pseudomonadati</taxon>
        <taxon>Pseudomonadota</taxon>
        <taxon>Betaproteobacteria</taxon>
        <taxon>Burkholderiales</taxon>
        <taxon>Oxalobacteraceae</taxon>
        <taxon>Telluria group</taxon>
        <taxon>Pseudoduganella</taxon>
    </lineage>
</organism>